<organism evidence="2 3">
    <name type="scientific">Natronococcus pandeyae</name>
    <dbReference type="NCBI Taxonomy" id="2055836"/>
    <lineage>
        <taxon>Archaea</taxon>
        <taxon>Methanobacteriati</taxon>
        <taxon>Methanobacteriota</taxon>
        <taxon>Stenosarchaea group</taxon>
        <taxon>Halobacteria</taxon>
        <taxon>Halobacteriales</taxon>
        <taxon>Natrialbaceae</taxon>
        <taxon>Natronococcus</taxon>
    </lineage>
</organism>
<dbReference type="SUPFAM" id="SSF52980">
    <property type="entry name" value="Restriction endonuclease-like"/>
    <property type="match status" value="1"/>
</dbReference>
<dbReference type="AlphaFoldDB" id="A0A8J8TQ72"/>
<keyword evidence="2" id="KW-0238">DNA-binding</keyword>
<dbReference type="Pfam" id="PF14520">
    <property type="entry name" value="HHH_5"/>
    <property type="match status" value="1"/>
</dbReference>
<sequence length="219" mass="23773">MRVAVTVDDREPAGLVEAVRSHADVSAVAVDRLAAGDLVIGSVAVERKTPRDYVNGVMGRAGPDLHDQLERLAASYDHPYVLLEGDFTDLDTMRTSIDPAAIRGSMASITARQAVPVIPCTDRRRLVDFAIRLGRKHAEEPSRRPLPVGSVPSRREPTTKQMYGCIEGIGPELAATLYEAYPTVAELVEASVSDLERIDGIGETRARAIHTAFHDSGQY</sequence>
<dbReference type="InterPro" id="IPR006166">
    <property type="entry name" value="ERCC4_domain"/>
</dbReference>
<dbReference type="SUPFAM" id="SSF47781">
    <property type="entry name" value="RuvA domain 2-like"/>
    <property type="match status" value="1"/>
</dbReference>
<dbReference type="GO" id="GO:0003677">
    <property type="term" value="F:DNA binding"/>
    <property type="evidence" value="ECO:0007669"/>
    <property type="project" value="UniProtKB-KW"/>
</dbReference>
<dbReference type="SMART" id="SM00891">
    <property type="entry name" value="ERCC4"/>
    <property type="match status" value="1"/>
</dbReference>
<gene>
    <name evidence="2" type="ORF">CV102_12210</name>
</gene>
<dbReference type="Proteomes" id="UP000766904">
    <property type="component" value="Unassembled WGS sequence"/>
</dbReference>
<dbReference type="InterPro" id="IPR010994">
    <property type="entry name" value="RuvA_2-like"/>
</dbReference>
<name>A0A8J8TQ72_9EURY</name>
<evidence type="ECO:0000313" key="2">
    <source>
        <dbReference type="EMBL" id="TYL38556.1"/>
    </source>
</evidence>
<dbReference type="RefSeq" id="WP_148858263.1">
    <property type="nucleotide sequence ID" value="NZ_PHNJ01000005.1"/>
</dbReference>
<keyword evidence="3" id="KW-1185">Reference proteome</keyword>
<evidence type="ECO:0000313" key="3">
    <source>
        <dbReference type="Proteomes" id="UP000766904"/>
    </source>
</evidence>
<protein>
    <submittedName>
        <fullName evidence="2">DNA-binding protein</fullName>
    </submittedName>
</protein>
<dbReference type="Gene3D" id="1.10.150.20">
    <property type="entry name" value="5' to 3' exonuclease, C-terminal subdomain"/>
    <property type="match status" value="1"/>
</dbReference>
<dbReference type="Pfam" id="PF02732">
    <property type="entry name" value="ERCC4"/>
    <property type="match status" value="1"/>
</dbReference>
<feature type="domain" description="ERCC4" evidence="1">
    <location>
        <begin position="4"/>
        <end position="87"/>
    </location>
</feature>
<proteinExistence type="predicted"/>
<comment type="caution">
    <text evidence="2">The sequence shown here is derived from an EMBL/GenBank/DDBJ whole genome shotgun (WGS) entry which is preliminary data.</text>
</comment>
<reference evidence="2" key="1">
    <citation type="submission" date="2017-11" db="EMBL/GenBank/DDBJ databases">
        <authorList>
            <person name="Kajale S.C."/>
            <person name="Sharma A."/>
        </authorList>
    </citation>
    <scope>NUCLEOTIDE SEQUENCE</scope>
    <source>
        <strain evidence="2">LS1_42</strain>
    </source>
</reference>
<accession>A0A8J8TQ72</accession>
<dbReference type="InterPro" id="IPR011335">
    <property type="entry name" value="Restrct_endonuc-II-like"/>
</dbReference>
<dbReference type="GO" id="GO:0004518">
    <property type="term" value="F:nuclease activity"/>
    <property type="evidence" value="ECO:0007669"/>
    <property type="project" value="InterPro"/>
</dbReference>
<dbReference type="OrthoDB" id="121419at2157"/>
<dbReference type="GO" id="GO:0006259">
    <property type="term" value="P:DNA metabolic process"/>
    <property type="evidence" value="ECO:0007669"/>
    <property type="project" value="UniProtKB-ARBA"/>
</dbReference>
<dbReference type="EMBL" id="PHNJ01000005">
    <property type="protein sequence ID" value="TYL38556.1"/>
    <property type="molecule type" value="Genomic_DNA"/>
</dbReference>
<evidence type="ECO:0000259" key="1">
    <source>
        <dbReference type="SMART" id="SM00891"/>
    </source>
</evidence>
<dbReference type="Gene3D" id="3.40.50.10130">
    <property type="match status" value="1"/>
</dbReference>